<keyword evidence="4" id="KW-0949">S-adenosyl-L-methionine</keyword>
<dbReference type="InterPro" id="IPR050953">
    <property type="entry name" value="N4_N6_ade-DNA_methylase"/>
</dbReference>
<dbReference type="GO" id="GO:0032259">
    <property type="term" value="P:methylation"/>
    <property type="evidence" value="ECO:0007669"/>
    <property type="project" value="UniProtKB-KW"/>
</dbReference>
<keyword evidence="3 8" id="KW-0808">Transferase</keyword>
<proteinExistence type="predicted"/>
<evidence type="ECO:0000313" key="8">
    <source>
        <dbReference type="EMBL" id="THV60831.1"/>
    </source>
</evidence>
<dbReference type="PANTHER" id="PTHR33841">
    <property type="entry name" value="DNA METHYLTRANSFERASE YEEA-RELATED"/>
    <property type="match status" value="1"/>
</dbReference>
<organism evidence="8 9">
    <name type="scientific">Flagellimonas alvinocaridis</name>
    <dbReference type="NCBI Taxonomy" id="2530200"/>
    <lineage>
        <taxon>Bacteria</taxon>
        <taxon>Pseudomonadati</taxon>
        <taxon>Bacteroidota</taxon>
        <taxon>Flavobacteriia</taxon>
        <taxon>Flavobacteriales</taxon>
        <taxon>Flavobacteriaceae</taxon>
        <taxon>Flagellimonas</taxon>
    </lineage>
</organism>
<evidence type="ECO:0000313" key="9">
    <source>
        <dbReference type="Proteomes" id="UP000310406"/>
    </source>
</evidence>
<dbReference type="OrthoDB" id="32195at2"/>
<evidence type="ECO:0000256" key="4">
    <source>
        <dbReference type="ARBA" id="ARBA00022691"/>
    </source>
</evidence>
<evidence type="ECO:0000256" key="1">
    <source>
        <dbReference type="ARBA" id="ARBA00011900"/>
    </source>
</evidence>
<evidence type="ECO:0000256" key="6">
    <source>
        <dbReference type="SAM" id="Coils"/>
    </source>
</evidence>
<comment type="caution">
    <text evidence="8">The sequence shown here is derived from an EMBL/GenBank/DDBJ whole genome shotgun (WGS) entry which is preliminary data.</text>
</comment>
<sequence length="1135" mass="130951">MNTNRLKHFAQEARVKLLDQIGAKLEKVLTSDSAELREKAGHLQKLQEAINKTSKEQVIDTVAYTWFNRFAALRFMDVNGYEPLGIPVVSPIEGGTLPALLQEAKQGAIPEELPVMHQSVYDVLDGKIPSADAQNEAYRALLVGACNHLNKMLPFLFERINDYAELLLPDDLTSQFSILQDVRDGMPKEDCKEVEILGWLYQYYISEKKDELINAKKRYKAEEIAPVTQLFTPKWIVQYMVDNTLGQLWKEAKPTTNLTKDLEFYIEPNNQELIPDRNIATIEDITFFDPCVGSAHVLCYAFDLFYKIYEEEGYNPTEIPGLIISKNLYGIDIDDRAAQIAGFALMMKGRKANRRFFKKQVVPNITAFQNIGAHPKFENAKVLGSLIKIDEKEFNAITVDKSSLFAYEELQLKKQAHLLSTTYDIVVTNPPYLNSSYMEGTLKQYVEKEYKETKTDLFACFLVQASNFAKEDGLIGFICPYVWMFIKSYEWLRQYVIQSKTISTLVQLEYNAFGPAVVPIGTFVLRNATYEGYSGSYIRLSDFKGVENQKPKTLEALKNRNCGWFYLASQEDFTAIPGFPIAYFASNSTIEIFNGCESMDSVIKARQGISTADNERFLRAWHEVNFNKSSLVSEDACWVPHNKGGTFRKWYGNHEYFINWANDGFDIKNFFDAKGKRRSVIRNPKYYFEPSVSWSDVTSSTNAFRVFPEGFIHNGCAPSAFGENEEFRNCLAAFGNLKYTADLVQLINPTMHFSEGYFSKLPFTEKFWNREVSSLSELCIQISKQQWHSSEISWNFQQNELLRINGQDMEEAYDSYCQYWQKKFFELHTNEEELNRQFIEIYTLQDELTPVVPLEDITILKDETTIENGQLHFRSNEIMAQFISYAVGCMFGRYSLDKPGLVLANQGETLEDYLKAVSIDKVDISFMPDDDNIIPVLDNEWFEDDIVGRFYEFLKVTFGKKDFEKNIAFVEDAVGDIRKYFLKSFYPDHIKRYKKRPIYWMFSSPSGAFNVLVYMHRYTPDTLNTILNGYVKEYREKLSAHNEQLNHVKSVGTAREQNQAAKEQERINKVLLELQEYERDLYKLATERIAIDLDDGVLVNYNKFGSVIKTVSGLNDKKAKAKVKKFDWIDVTQIQ</sequence>
<dbReference type="InterPro" id="IPR029063">
    <property type="entry name" value="SAM-dependent_MTases_sf"/>
</dbReference>
<dbReference type="Gene3D" id="3.40.50.150">
    <property type="entry name" value="Vaccinia Virus protein VP39"/>
    <property type="match status" value="1"/>
</dbReference>
<dbReference type="InterPro" id="IPR002052">
    <property type="entry name" value="DNA_methylase_N6_adenine_CS"/>
</dbReference>
<dbReference type="Pfam" id="PF07669">
    <property type="entry name" value="Eco57I"/>
    <property type="match status" value="1"/>
</dbReference>
<evidence type="ECO:0000256" key="2">
    <source>
        <dbReference type="ARBA" id="ARBA00022603"/>
    </source>
</evidence>
<keyword evidence="9" id="KW-1185">Reference proteome</keyword>
<accession>A0A4S8RSQ1</accession>
<dbReference type="PANTHER" id="PTHR33841:SF1">
    <property type="entry name" value="DNA METHYLTRANSFERASE A"/>
    <property type="match status" value="1"/>
</dbReference>
<keyword evidence="6" id="KW-0175">Coiled coil</keyword>
<dbReference type="GO" id="GO:0009007">
    <property type="term" value="F:site-specific DNA-methyltransferase (adenine-specific) activity"/>
    <property type="evidence" value="ECO:0007669"/>
    <property type="project" value="UniProtKB-EC"/>
</dbReference>
<evidence type="ECO:0000259" key="7">
    <source>
        <dbReference type="Pfam" id="PF07669"/>
    </source>
</evidence>
<dbReference type="AlphaFoldDB" id="A0A4S8RSQ1"/>
<dbReference type="InterPro" id="IPR047939">
    <property type="entry name" value="BREX_1_PglX"/>
</dbReference>
<dbReference type="GO" id="GO:0003676">
    <property type="term" value="F:nucleic acid binding"/>
    <property type="evidence" value="ECO:0007669"/>
    <property type="project" value="InterPro"/>
</dbReference>
<dbReference type="GO" id="GO:0006304">
    <property type="term" value="P:DNA modification"/>
    <property type="evidence" value="ECO:0007669"/>
    <property type="project" value="InterPro"/>
</dbReference>
<dbReference type="EMBL" id="SNTZ01000001">
    <property type="protein sequence ID" value="THV60831.1"/>
    <property type="molecule type" value="Genomic_DNA"/>
</dbReference>
<dbReference type="NCBIfam" id="NF033452">
    <property type="entry name" value="BREX_1_MTaseX"/>
    <property type="match status" value="1"/>
</dbReference>
<feature type="domain" description="Type II methyltransferase M.TaqI-like" evidence="7">
    <location>
        <begin position="326"/>
        <end position="513"/>
    </location>
</feature>
<dbReference type="EC" id="2.1.1.72" evidence="1"/>
<name>A0A4S8RSQ1_9FLAO</name>
<dbReference type="PRINTS" id="PR00507">
    <property type="entry name" value="N12N6MTFRASE"/>
</dbReference>
<dbReference type="PROSITE" id="PS00092">
    <property type="entry name" value="N6_MTASE"/>
    <property type="match status" value="1"/>
</dbReference>
<reference evidence="8 9" key="1">
    <citation type="submission" date="2019-03" db="EMBL/GenBank/DDBJ databases">
        <title>Muricauda SCR12 sp.nov, a marine bacterium isolated from Pacific Ocean:the Okinawa trough.</title>
        <authorList>
            <person name="Liu L."/>
        </authorList>
    </citation>
    <scope>NUCLEOTIDE SEQUENCE [LARGE SCALE GENOMIC DNA]</scope>
    <source>
        <strain evidence="8 9">SCR12</strain>
    </source>
</reference>
<dbReference type="InterPro" id="IPR011639">
    <property type="entry name" value="MethylTrfase_TaqI-like_dom"/>
</dbReference>
<evidence type="ECO:0000256" key="3">
    <source>
        <dbReference type="ARBA" id="ARBA00022679"/>
    </source>
</evidence>
<evidence type="ECO:0000256" key="5">
    <source>
        <dbReference type="ARBA" id="ARBA00047942"/>
    </source>
</evidence>
<dbReference type="RefSeq" id="WP_136564625.1">
    <property type="nucleotide sequence ID" value="NZ_SNTZ01000001.1"/>
</dbReference>
<gene>
    <name evidence="8" type="primary">pglX</name>
    <name evidence="8" type="ORF">EZV76_00380</name>
</gene>
<feature type="coiled-coil region" evidence="6">
    <location>
        <begin position="1031"/>
        <end position="1087"/>
    </location>
</feature>
<protein>
    <recommendedName>
        <fullName evidence="1">site-specific DNA-methyltransferase (adenine-specific)</fullName>
        <ecNumber evidence="1">2.1.1.72</ecNumber>
    </recommendedName>
</protein>
<dbReference type="Proteomes" id="UP000310406">
    <property type="component" value="Unassembled WGS sequence"/>
</dbReference>
<dbReference type="SUPFAM" id="SSF53335">
    <property type="entry name" value="S-adenosyl-L-methionine-dependent methyltransferases"/>
    <property type="match status" value="1"/>
</dbReference>
<keyword evidence="2 8" id="KW-0489">Methyltransferase</keyword>
<comment type="catalytic activity">
    <reaction evidence="5">
        <text>a 2'-deoxyadenosine in DNA + S-adenosyl-L-methionine = an N(6)-methyl-2'-deoxyadenosine in DNA + S-adenosyl-L-homocysteine + H(+)</text>
        <dbReference type="Rhea" id="RHEA:15197"/>
        <dbReference type="Rhea" id="RHEA-COMP:12418"/>
        <dbReference type="Rhea" id="RHEA-COMP:12419"/>
        <dbReference type="ChEBI" id="CHEBI:15378"/>
        <dbReference type="ChEBI" id="CHEBI:57856"/>
        <dbReference type="ChEBI" id="CHEBI:59789"/>
        <dbReference type="ChEBI" id="CHEBI:90615"/>
        <dbReference type="ChEBI" id="CHEBI:90616"/>
        <dbReference type="EC" id="2.1.1.72"/>
    </reaction>
</comment>